<gene>
    <name evidence="1" type="ORF">LCGC14_0244510</name>
</gene>
<organism evidence="1">
    <name type="scientific">marine sediment metagenome</name>
    <dbReference type="NCBI Taxonomy" id="412755"/>
    <lineage>
        <taxon>unclassified sequences</taxon>
        <taxon>metagenomes</taxon>
        <taxon>ecological metagenomes</taxon>
    </lineage>
</organism>
<name>A0A0F9UB45_9ZZZZ</name>
<dbReference type="Gene3D" id="3.90.320.10">
    <property type="match status" value="1"/>
</dbReference>
<comment type="caution">
    <text evidence="1">The sequence shown here is derived from an EMBL/GenBank/DDBJ whole genome shotgun (WGS) entry which is preliminary data.</text>
</comment>
<dbReference type="EMBL" id="LAZR01000125">
    <property type="protein sequence ID" value="KKN88844.1"/>
    <property type="molecule type" value="Genomic_DNA"/>
</dbReference>
<reference evidence="1" key="1">
    <citation type="journal article" date="2015" name="Nature">
        <title>Complex archaea that bridge the gap between prokaryotes and eukaryotes.</title>
        <authorList>
            <person name="Spang A."/>
            <person name="Saw J.H."/>
            <person name="Jorgensen S.L."/>
            <person name="Zaremba-Niedzwiedzka K."/>
            <person name="Martijn J."/>
            <person name="Lind A.E."/>
            <person name="van Eijk R."/>
            <person name="Schleper C."/>
            <person name="Guy L."/>
            <person name="Ettema T.J."/>
        </authorList>
    </citation>
    <scope>NUCLEOTIDE SEQUENCE</scope>
</reference>
<protein>
    <recommendedName>
        <fullName evidence="2">PD-(D/E)XK endonuclease-like domain-containing protein</fullName>
    </recommendedName>
</protein>
<dbReference type="AlphaFoldDB" id="A0A0F9UB45"/>
<evidence type="ECO:0008006" key="2">
    <source>
        <dbReference type="Google" id="ProtNLM"/>
    </source>
</evidence>
<evidence type="ECO:0000313" key="1">
    <source>
        <dbReference type="EMBL" id="KKN88844.1"/>
    </source>
</evidence>
<proteinExistence type="predicted"/>
<sequence length="318" mass="36202">MTANHDKILENVSKELLENESWKAPYKVRIRPSSFPFCQIEYLFAMLDPINASVGDNFMGKIFVNIGTATHEVIQTYLGRVGLLYGRWKCKKCWYTSSPGLGTPYCGDHRSEWTRGEDREGNPIGPEEGPCCKGFATRYVEFELIDPVSGLKGSCDGLILIGGHLYLLEVKTKASSSVVRALKEPDPPHVAQAGTYAELCTPRDWGLDQDIEGIAFCYIPRDYPNKMRFMFHDLAPQALEDFRVEYPEVKEIMKKGNIEDARAICPNEKYARKMRYCEFAGQCFRPDRTKFLKGKRRELIKIKKAEREVLGEETDGSD</sequence>
<dbReference type="InterPro" id="IPR011604">
    <property type="entry name" value="PDDEXK-like_dom_sf"/>
</dbReference>
<accession>A0A0F9UB45</accession>